<evidence type="ECO:0000259" key="1">
    <source>
        <dbReference type="Pfam" id="PF02384"/>
    </source>
</evidence>
<dbReference type="Gene3D" id="3.40.50.150">
    <property type="entry name" value="Vaccinia Virus protein VP39"/>
    <property type="match status" value="1"/>
</dbReference>
<dbReference type="PANTHER" id="PTHR41313:SF1">
    <property type="entry name" value="DNA METHYLASE ADENINE-SPECIFIC DOMAIN-CONTAINING PROTEIN"/>
    <property type="match status" value="1"/>
</dbReference>
<keyword evidence="2" id="KW-0808">Transferase</keyword>
<dbReference type="Gene3D" id="3.40.50.300">
    <property type="entry name" value="P-loop containing nucleotide triphosphate hydrolases"/>
    <property type="match status" value="2"/>
</dbReference>
<dbReference type="SUPFAM" id="SSF52540">
    <property type="entry name" value="P-loop containing nucleoside triphosphate hydrolases"/>
    <property type="match status" value="2"/>
</dbReference>
<feature type="domain" description="DNA methylase adenine-specific" evidence="1">
    <location>
        <begin position="104"/>
        <end position="327"/>
    </location>
</feature>
<protein>
    <submittedName>
        <fullName evidence="2">Putative type I restriction enzymeP M protein</fullName>
        <ecNumber evidence="2">2.1.1.72</ecNumber>
    </submittedName>
</protein>
<dbReference type="InterPro" id="IPR027417">
    <property type="entry name" value="P-loop_NTPase"/>
</dbReference>
<dbReference type="EC" id="2.1.1.72" evidence="2"/>
<dbReference type="PRINTS" id="PR00507">
    <property type="entry name" value="N12N6MTFRASE"/>
</dbReference>
<evidence type="ECO:0000313" key="2">
    <source>
        <dbReference type="EMBL" id="KAA6333791.1"/>
    </source>
</evidence>
<dbReference type="EMBL" id="SNRY01001070">
    <property type="protein sequence ID" value="KAA6333791.1"/>
    <property type="molecule type" value="Genomic_DNA"/>
</dbReference>
<name>A0A5J4RLV8_9ZZZZ</name>
<dbReference type="PANTHER" id="PTHR41313">
    <property type="entry name" value="ADENINE-SPECIFIC METHYLTRANSFERASE"/>
    <property type="match status" value="1"/>
</dbReference>
<dbReference type="GO" id="GO:0003677">
    <property type="term" value="F:DNA binding"/>
    <property type="evidence" value="ECO:0007669"/>
    <property type="project" value="InterPro"/>
</dbReference>
<keyword evidence="2" id="KW-0489">Methyltransferase</keyword>
<dbReference type="GO" id="GO:0032259">
    <property type="term" value="P:methylation"/>
    <property type="evidence" value="ECO:0007669"/>
    <property type="project" value="UniProtKB-KW"/>
</dbReference>
<reference evidence="2" key="1">
    <citation type="submission" date="2019-03" db="EMBL/GenBank/DDBJ databases">
        <title>Single cell metagenomics reveals metabolic interactions within the superorganism composed of flagellate Streblomastix strix and complex community of Bacteroidetes bacteria on its surface.</title>
        <authorList>
            <person name="Treitli S.C."/>
            <person name="Kolisko M."/>
            <person name="Husnik F."/>
            <person name="Keeling P."/>
            <person name="Hampl V."/>
        </authorList>
    </citation>
    <scope>NUCLEOTIDE SEQUENCE</scope>
    <source>
        <strain evidence="2">STM</strain>
    </source>
</reference>
<sequence length="1492" mass="170720">MAYNKRAHLQTNMDAIRTAFILGREHRKPSEGEQTLLREYSGFGGLKCILNPTQTELDTAYWSKSEMELYPLVSELHKLIREHSASEQEYRRYLGSLKSSILTAFYTPPQVVRAIADTLHDNGVIPARFLDPSAGNGAFATTFKQKFPQSETLCFEKDLITGKILSHLHPQAKIHICGFEEIENHPSNKFDVISSNIPFGDVAVFDTDFSKSNEPVRRQASRTIHNYFFMKGVDMLREGGILAFITSQGVMDSSTGEPVREWLMNNANLVSAVRLPNNLFTDTAGTEVGSDLIVLQKQSGKTALTPEEKLFLKSRTLSNGEKVNNYFQDFKRVVHTKGYVDKDLYGKPATIFIHEKGIEGIASDLKKMLTDDFSKRLNTELYLNNSIIRQPDYDYEMTKEDWEEREEIMKAAKTKEFWTQKPDTTLVHEEHPIMPTQPYQTTEKEQQEMGEMGALMDASDKKFWKEHPPMPEDYGIREQERKPKAVAQQPLLSLYDLFGFSEEKRSQITPKKKSKRSVKQAAPVRQLDLFAQPAQNSVSHPIAHTPVEKPVALPIVPRPYEGALADYLKAGSLVMDKGQAGFLKERYRDRAVFMPLQLNSTQQAKTEAYIRLRDEYHHLYNYEASELQENRQRRESMNELYDSFVKQFGFLNDKKNLELIKMDASGREMLSLERSIEGKLIKADIFSQPVAFNPNEITQVDTSIEALSASLNKFGEVNTEYMLSLMDDKSREELLTDLHGRIYYNPLIHAYETADKFIAGNVIEKAEKIGKYLESHPQEKNGFAATHSLDTLREATPRPIPFEELDFNFGERWIPQGVYAKYASYLFDTEVEIKYASSRDEYSLHASSRNARIYNQYAVKGENRTYDGLALMKHALHNTTPDITKKIMIGGEEVKVRDAQAIQLANSKIDEIRNGFSDWLREQSPEFKTRLSDLYNRTFNCFVRPQYDGGHQTFPGLDVKALGIDDLYKSQKDAIWMLKQNGGGICDHEVGAGKTLIMCCAAYEMKRLGLANKPMIIGLKANIHEIAQTFQTAYPNAKILYPGKEDFTPQNRMKIFHTIKNNSWDAVILTHEQFGMIPQSPEIQRDILQKELDSVEENLEVLKQQGREVSRGMLKGVLKRQLNLQAKLLTIADAIKNRTDDVTDFRMMGIDHLFVDESHRFKNLMFTTRHDRVAGLGNPDGSQRAMNMLFALRTIQERTGKDLGATFLSGTTISNSLTELYLLFKYLRPQELERQDINTFDAWAAVFAKKTTDYEFSVTNEIVQKERFRYFIKVPELAAFYSEITDFRTAKDIGIDRPEKNEILHNIPLTPQQEEFIGRLIEFARTGNGELLGRGELSDAEMKAKMLIATDYARKMSLDMRLIDKDKYDDHIDNKATHCAANIAQYYREYNPQKGTQFVFSDLGTYKPGQWNPYSEIKRKLVEDHHIPAHEIRFIQEAKTEQARKAIITAMNEGKIRVLFGSTEMLGTGVNAQQKAVAVHHLDSPWVRHEVA</sequence>
<dbReference type="GO" id="GO:0009007">
    <property type="term" value="F:site-specific DNA-methyltransferase (adenine-specific) activity"/>
    <property type="evidence" value="ECO:0007669"/>
    <property type="project" value="UniProtKB-EC"/>
</dbReference>
<dbReference type="Pfam" id="PF02384">
    <property type="entry name" value="N6_Mtase"/>
    <property type="match status" value="1"/>
</dbReference>
<dbReference type="InterPro" id="IPR029063">
    <property type="entry name" value="SAM-dependent_MTases_sf"/>
</dbReference>
<proteinExistence type="predicted"/>
<dbReference type="GO" id="GO:0008170">
    <property type="term" value="F:N-methyltransferase activity"/>
    <property type="evidence" value="ECO:0007669"/>
    <property type="project" value="InterPro"/>
</dbReference>
<accession>A0A5J4RLV8</accession>
<gene>
    <name evidence="2" type="ORF">EZS27_017833</name>
</gene>
<dbReference type="InterPro" id="IPR052933">
    <property type="entry name" value="DNA_Protect_Modify"/>
</dbReference>
<dbReference type="SUPFAM" id="SSF53335">
    <property type="entry name" value="S-adenosyl-L-methionine-dependent methyltransferases"/>
    <property type="match status" value="1"/>
</dbReference>
<dbReference type="InterPro" id="IPR003356">
    <property type="entry name" value="DNA_methylase_A-5"/>
</dbReference>
<organism evidence="2">
    <name type="scientific">termite gut metagenome</name>
    <dbReference type="NCBI Taxonomy" id="433724"/>
    <lineage>
        <taxon>unclassified sequences</taxon>
        <taxon>metagenomes</taxon>
        <taxon>organismal metagenomes</taxon>
    </lineage>
</organism>
<comment type="caution">
    <text evidence="2">The sequence shown here is derived from an EMBL/GenBank/DDBJ whole genome shotgun (WGS) entry which is preliminary data.</text>
</comment>